<dbReference type="EMBL" id="CM046394">
    <property type="protein sequence ID" value="KAI8547268.1"/>
    <property type="molecule type" value="Genomic_DNA"/>
</dbReference>
<reference evidence="1" key="1">
    <citation type="submission" date="2022-02" db="EMBL/GenBank/DDBJ databases">
        <title>Plant Genome Project.</title>
        <authorList>
            <person name="Zhang R.-G."/>
        </authorList>
    </citation>
    <scope>NUCLEOTIDE SEQUENCE</scope>
    <source>
        <strain evidence="1">AT1</strain>
    </source>
</reference>
<name>A0ACC0N405_RHOML</name>
<evidence type="ECO:0000313" key="1">
    <source>
        <dbReference type="EMBL" id="KAI8547268.1"/>
    </source>
</evidence>
<keyword evidence="2" id="KW-1185">Reference proteome</keyword>
<dbReference type="Proteomes" id="UP001062846">
    <property type="component" value="Chromosome 7"/>
</dbReference>
<evidence type="ECO:0000313" key="2">
    <source>
        <dbReference type="Proteomes" id="UP001062846"/>
    </source>
</evidence>
<gene>
    <name evidence="1" type="ORF">RHMOL_Rhmol07G0181500</name>
</gene>
<protein>
    <submittedName>
        <fullName evidence="1">Uncharacterized protein</fullName>
    </submittedName>
</protein>
<accession>A0ACC0N405</accession>
<sequence length="105" mass="12262">MDSKLCTPDKKQILKSDSLQENPFLTITLQFGLMLLKLALNGYYFYARRDLAERTRAKGKDEGFSEGRAQGKREMEEEMKKQLQEEFDRGYFQAEEDALDQLLTL</sequence>
<comment type="caution">
    <text evidence="1">The sequence shown here is derived from an EMBL/GenBank/DDBJ whole genome shotgun (WGS) entry which is preliminary data.</text>
</comment>
<proteinExistence type="predicted"/>
<organism evidence="1 2">
    <name type="scientific">Rhododendron molle</name>
    <name type="common">Chinese azalea</name>
    <name type="synonym">Azalea mollis</name>
    <dbReference type="NCBI Taxonomy" id="49168"/>
    <lineage>
        <taxon>Eukaryota</taxon>
        <taxon>Viridiplantae</taxon>
        <taxon>Streptophyta</taxon>
        <taxon>Embryophyta</taxon>
        <taxon>Tracheophyta</taxon>
        <taxon>Spermatophyta</taxon>
        <taxon>Magnoliopsida</taxon>
        <taxon>eudicotyledons</taxon>
        <taxon>Gunneridae</taxon>
        <taxon>Pentapetalae</taxon>
        <taxon>asterids</taxon>
        <taxon>Ericales</taxon>
        <taxon>Ericaceae</taxon>
        <taxon>Ericoideae</taxon>
        <taxon>Rhodoreae</taxon>
        <taxon>Rhododendron</taxon>
    </lineage>
</organism>